<dbReference type="RefSeq" id="WP_133678810.1">
    <property type="nucleotide sequence ID" value="NZ_SNZP01000003.1"/>
</dbReference>
<dbReference type="AlphaFoldDB" id="A0A4R7BC08"/>
<dbReference type="OrthoDB" id="9796958at2"/>
<feature type="domain" description="Isochorismatase-like" evidence="1">
    <location>
        <begin position="9"/>
        <end position="155"/>
    </location>
</feature>
<dbReference type="EMBL" id="SNZP01000003">
    <property type="protein sequence ID" value="TDR81435.1"/>
    <property type="molecule type" value="Genomic_DNA"/>
</dbReference>
<evidence type="ECO:0000313" key="2">
    <source>
        <dbReference type="EMBL" id="TDR81435.1"/>
    </source>
</evidence>
<dbReference type="Proteomes" id="UP000295611">
    <property type="component" value="Unassembled WGS sequence"/>
</dbReference>
<dbReference type="InterPro" id="IPR000868">
    <property type="entry name" value="Isochorismatase-like_dom"/>
</dbReference>
<name>A0A4R7BC08_9NEIS</name>
<proteinExistence type="predicted"/>
<dbReference type="PANTHER" id="PTHR14119">
    <property type="entry name" value="HYDROLASE"/>
    <property type="match status" value="1"/>
</dbReference>
<keyword evidence="3" id="KW-1185">Reference proteome</keyword>
<dbReference type="InterPro" id="IPR050993">
    <property type="entry name" value="Isochorismatase_domain"/>
</dbReference>
<accession>A0A4R7BC08</accession>
<dbReference type="SUPFAM" id="SSF52499">
    <property type="entry name" value="Isochorismatase-like hydrolases"/>
    <property type="match status" value="1"/>
</dbReference>
<dbReference type="PANTHER" id="PTHR14119:SF3">
    <property type="entry name" value="ISOCHORISMATASE DOMAIN-CONTAINING PROTEIN 2"/>
    <property type="match status" value="1"/>
</dbReference>
<evidence type="ECO:0000313" key="3">
    <source>
        <dbReference type="Proteomes" id="UP000295611"/>
    </source>
</evidence>
<sequence length="184" mass="20045">MLLDKEQAVLLVIDVQEKLLPAIQDADRLQSRLAWLIGVCRDGGLPIVFSEQYPRGLGHTIPALRALAPDAPAVEKVHFCCVAAGCLPEWTLSQQQFVLCGMESHVCVLQTAEGLLRLGKTVFVVADAIGSRRALDHQLALERLRQAGAHIVSREMVLFETLRQAGTAAFKAASVAWLQGDQPD</sequence>
<dbReference type="Pfam" id="PF00857">
    <property type="entry name" value="Isochorismatase"/>
    <property type="match status" value="1"/>
</dbReference>
<organism evidence="2 3">
    <name type="scientific">Paludibacterium purpuratum</name>
    <dbReference type="NCBI Taxonomy" id="1144873"/>
    <lineage>
        <taxon>Bacteria</taxon>
        <taxon>Pseudomonadati</taxon>
        <taxon>Pseudomonadota</taxon>
        <taxon>Betaproteobacteria</taxon>
        <taxon>Neisseriales</taxon>
        <taxon>Chromobacteriaceae</taxon>
        <taxon>Paludibacterium</taxon>
    </lineage>
</organism>
<dbReference type="Gene3D" id="3.40.50.850">
    <property type="entry name" value="Isochorismatase-like"/>
    <property type="match status" value="1"/>
</dbReference>
<dbReference type="InterPro" id="IPR036380">
    <property type="entry name" value="Isochorismatase-like_sf"/>
</dbReference>
<dbReference type="CDD" id="cd01012">
    <property type="entry name" value="YcaC_related"/>
    <property type="match status" value="1"/>
</dbReference>
<reference evidence="2 3" key="1">
    <citation type="submission" date="2019-03" db="EMBL/GenBank/DDBJ databases">
        <title>Genomic Encyclopedia of Type Strains, Phase III (KMG-III): the genomes of soil and plant-associated and newly described type strains.</title>
        <authorList>
            <person name="Whitman W."/>
        </authorList>
    </citation>
    <scope>NUCLEOTIDE SEQUENCE [LARGE SCALE GENOMIC DNA]</scope>
    <source>
        <strain evidence="2 3">CECT 8976</strain>
    </source>
</reference>
<protein>
    <submittedName>
        <fullName evidence="2">Nicotinamidase-related amidase</fullName>
    </submittedName>
</protein>
<comment type="caution">
    <text evidence="2">The sequence shown here is derived from an EMBL/GenBank/DDBJ whole genome shotgun (WGS) entry which is preliminary data.</text>
</comment>
<evidence type="ECO:0000259" key="1">
    <source>
        <dbReference type="Pfam" id="PF00857"/>
    </source>
</evidence>
<gene>
    <name evidence="2" type="ORF">DFP86_10388</name>
</gene>